<proteinExistence type="predicted"/>
<keyword evidence="2" id="KW-1185">Reference proteome</keyword>
<dbReference type="EMBL" id="OBQI01000002">
    <property type="protein sequence ID" value="SOC48733.1"/>
    <property type="molecule type" value="Genomic_DNA"/>
</dbReference>
<dbReference type="AlphaFoldDB" id="A0A285V3Y8"/>
<protein>
    <submittedName>
        <fullName evidence="1">Uncharacterized protein</fullName>
    </submittedName>
</protein>
<sequence>MQSSLDHPPAIEPEPLRLTPAGRRRRLSAVLIVLALLLAGTVWGDDDAFPFGPFRMYSTRNDPNAPVISTRAVGVTAAGEEIKLSGGQVGLRRAEFEGQIQRLREHPELLGLLADAFADDNPGAPELVAVQMVHRKFELSDGRPTGGYTDTVVVHLDLDDEDGNP</sequence>
<dbReference type="RefSeq" id="WP_097194348.1">
    <property type="nucleotide sequence ID" value="NZ_OBQI01000002.1"/>
</dbReference>
<gene>
    <name evidence="1" type="ORF">SAMN05660748_1441</name>
</gene>
<reference evidence="2" key="1">
    <citation type="submission" date="2017-08" db="EMBL/GenBank/DDBJ databases">
        <authorList>
            <person name="Varghese N."/>
            <person name="Submissions S."/>
        </authorList>
    </citation>
    <scope>NUCLEOTIDE SEQUENCE [LARGE SCALE GENOMIC DNA]</scope>
    <source>
        <strain evidence="2">DSM 4725</strain>
    </source>
</reference>
<dbReference type="Proteomes" id="UP000219435">
    <property type="component" value="Unassembled WGS sequence"/>
</dbReference>
<evidence type="ECO:0000313" key="1">
    <source>
        <dbReference type="EMBL" id="SOC48733.1"/>
    </source>
</evidence>
<organism evidence="1 2">
    <name type="scientific">Blastococcus aggregatus</name>
    <dbReference type="NCBI Taxonomy" id="38502"/>
    <lineage>
        <taxon>Bacteria</taxon>
        <taxon>Bacillati</taxon>
        <taxon>Actinomycetota</taxon>
        <taxon>Actinomycetes</taxon>
        <taxon>Geodermatophilales</taxon>
        <taxon>Geodermatophilaceae</taxon>
        <taxon>Blastococcus</taxon>
    </lineage>
</organism>
<accession>A0A285V3Y8</accession>
<name>A0A285V3Y8_9ACTN</name>
<evidence type="ECO:0000313" key="2">
    <source>
        <dbReference type="Proteomes" id="UP000219435"/>
    </source>
</evidence>
<dbReference type="OrthoDB" id="4842880at2"/>